<proteinExistence type="predicted"/>
<dbReference type="EMBL" id="CP050470">
    <property type="protein sequence ID" value="UTZ31304.1"/>
    <property type="molecule type" value="Genomic_DNA"/>
</dbReference>
<keyword evidence="2" id="KW-1185">Reference proteome</keyword>
<protein>
    <submittedName>
        <fullName evidence="1">Uncharacterized protein</fullName>
    </submittedName>
</protein>
<reference evidence="1" key="1">
    <citation type="submission" date="2020-03" db="EMBL/GenBank/DDBJ databases">
        <title>Five strains of Vibrio campbellii isolated from Mariana Trench.</title>
        <authorList>
            <person name="Liang J."/>
            <person name="Zhang X.-H."/>
        </authorList>
    </citation>
    <scope>NUCLEOTIDE SEQUENCE</scope>
    <source>
        <strain evidence="1">LJC013</strain>
    </source>
</reference>
<evidence type="ECO:0000313" key="2">
    <source>
        <dbReference type="Proteomes" id="UP001059912"/>
    </source>
</evidence>
<gene>
    <name evidence="1" type="ORF">HB762_07780</name>
</gene>
<name>A0ABY5IEI6_9VIBR</name>
<organism evidence="1 2">
    <name type="scientific">Vibrio campbellii</name>
    <dbReference type="NCBI Taxonomy" id="680"/>
    <lineage>
        <taxon>Bacteria</taxon>
        <taxon>Pseudomonadati</taxon>
        <taxon>Pseudomonadota</taxon>
        <taxon>Gammaproteobacteria</taxon>
        <taxon>Vibrionales</taxon>
        <taxon>Vibrionaceae</taxon>
        <taxon>Vibrio</taxon>
    </lineage>
</organism>
<dbReference type="RefSeq" id="WP_255901762.1">
    <property type="nucleotide sequence ID" value="NZ_CP050470.1"/>
</dbReference>
<sequence>MKAQVYLLGGLSCHRRGDVISDYLPVDKLEADSQLPEHGTLMMFGQEWQIYTPEQQASLMSWLKSPGRVILLLPPFNAGLLSQQMDWHVETLLHSDKTTDTVGLAEVLADETRIVFKAQSYQFSREHAHIWGDDTLNTLYYKSHSSGGLLVASSLPLWSLTCLDSPLLVQAWLEGLNELAGSPQEEKLCSKPNNFEPDEKHLALLCCAYGRKLKSTEDLLSRVQKLGLFRFSDEELGYAICELIEHGLVVDGELTDEGNKVIEASPYQIYAEELKRMPG</sequence>
<accession>A0ABY5IEI6</accession>
<evidence type="ECO:0000313" key="1">
    <source>
        <dbReference type="EMBL" id="UTZ31304.1"/>
    </source>
</evidence>
<dbReference type="Proteomes" id="UP001059912">
    <property type="component" value="Chromosome 1"/>
</dbReference>